<dbReference type="InterPro" id="IPR050859">
    <property type="entry name" value="Class-I_PLP-dep_aminotransf"/>
</dbReference>
<evidence type="ECO:0000256" key="4">
    <source>
        <dbReference type="ARBA" id="ARBA00022898"/>
    </source>
</evidence>
<dbReference type="InterPro" id="IPR004839">
    <property type="entry name" value="Aminotransferase_I/II_large"/>
</dbReference>
<evidence type="ECO:0000259" key="5">
    <source>
        <dbReference type="Pfam" id="PF00155"/>
    </source>
</evidence>
<evidence type="ECO:0000256" key="3">
    <source>
        <dbReference type="ARBA" id="ARBA00022679"/>
    </source>
</evidence>
<reference evidence="7" key="1">
    <citation type="journal article" date="2019" name="Int. J. Syst. Evol. Microbiol.">
        <title>The Global Catalogue of Microorganisms (GCM) 10K type strain sequencing project: providing services to taxonomists for standard genome sequencing and annotation.</title>
        <authorList>
            <consortium name="The Broad Institute Genomics Platform"/>
            <consortium name="The Broad Institute Genome Sequencing Center for Infectious Disease"/>
            <person name="Wu L."/>
            <person name="Ma J."/>
        </authorList>
    </citation>
    <scope>NUCLEOTIDE SEQUENCE [LARGE SCALE GENOMIC DNA]</scope>
    <source>
        <strain evidence="7">JCM 19134</strain>
    </source>
</reference>
<dbReference type="EMBL" id="BAABLX010000007">
    <property type="protein sequence ID" value="GAA4935904.1"/>
    <property type="molecule type" value="Genomic_DNA"/>
</dbReference>
<dbReference type="GO" id="GO:0030170">
    <property type="term" value="F:pyridoxal phosphate binding"/>
    <property type="evidence" value="ECO:0007669"/>
    <property type="project" value="InterPro"/>
</dbReference>
<protein>
    <submittedName>
        <fullName evidence="6">Valine--pyruvate transaminase</fullName>
    </submittedName>
</protein>
<dbReference type="SUPFAM" id="SSF53383">
    <property type="entry name" value="PLP-dependent transferases"/>
    <property type="match status" value="1"/>
</dbReference>
<sequence length="428" mass="46535">MSESFLQQLSSFGQRFCADSGTFTLMDDLGKALTVNPDMLFLGGGNPARIEAVEYEIKLALEAILAAPDGIQKMYGNYQSPQGDPEFLEALASYFQRHCGWPVTSANIALANGSQAAFFVLFNMFAGDFEDGSRKQVLLPMAPEYIGYSSSGLCDEFFCSVKPQIEILPGNQFKYHVDFDQLPLSDPGASQGIGAVCLSRPTNPTGNVISDDELARLSALACARQVPLIIDAAYGLPFPGILFSDAGAPWDDNTVYMLSLSKIGLPGVRTGIVVANPEVIAAYTKANTALNLACSSAGPALAKHWLQNDHINTISRQMVQPYYAQASRTAIELITNACADLPVKIHAPQGAIFLWLWCQDLPISSQELYQRLKTRGVLVLSGHHFFIGLEDSGWPHAQQCLRITYCQPRPVLEQAVAILADELTQVYG</sequence>
<comment type="cofactor">
    <cofactor evidence="1">
        <name>pyridoxal 5'-phosphate</name>
        <dbReference type="ChEBI" id="CHEBI:597326"/>
    </cofactor>
</comment>
<dbReference type="Gene3D" id="3.40.640.10">
    <property type="entry name" value="Type I PLP-dependent aspartate aminotransferase-like (Major domain)"/>
    <property type="match status" value="1"/>
</dbReference>
<evidence type="ECO:0000256" key="2">
    <source>
        <dbReference type="ARBA" id="ARBA00022576"/>
    </source>
</evidence>
<comment type="caution">
    <text evidence="6">The sequence shown here is derived from an EMBL/GenBank/DDBJ whole genome shotgun (WGS) entry which is preliminary data.</text>
</comment>
<keyword evidence="4" id="KW-0663">Pyridoxal phosphate</keyword>
<dbReference type="AlphaFoldDB" id="A0AAV3TZS3"/>
<dbReference type="GO" id="GO:1901605">
    <property type="term" value="P:alpha-amino acid metabolic process"/>
    <property type="evidence" value="ECO:0007669"/>
    <property type="project" value="TreeGrafter"/>
</dbReference>
<keyword evidence="2" id="KW-0032">Aminotransferase</keyword>
<dbReference type="Pfam" id="PF00155">
    <property type="entry name" value="Aminotran_1_2"/>
    <property type="match status" value="1"/>
</dbReference>
<evidence type="ECO:0000313" key="6">
    <source>
        <dbReference type="EMBL" id="GAA4935904.1"/>
    </source>
</evidence>
<dbReference type="CDD" id="cd00609">
    <property type="entry name" value="AAT_like"/>
    <property type="match status" value="1"/>
</dbReference>
<feature type="domain" description="Aminotransferase class I/classII large" evidence="5">
    <location>
        <begin position="61"/>
        <end position="416"/>
    </location>
</feature>
<evidence type="ECO:0000313" key="7">
    <source>
        <dbReference type="Proteomes" id="UP001409585"/>
    </source>
</evidence>
<dbReference type="GO" id="GO:0009042">
    <property type="term" value="F:valine-pyruvate transaminase activity"/>
    <property type="evidence" value="ECO:0007669"/>
    <property type="project" value="TreeGrafter"/>
</dbReference>
<organism evidence="6 7">
    <name type="scientific">Halioxenophilus aromaticivorans</name>
    <dbReference type="NCBI Taxonomy" id="1306992"/>
    <lineage>
        <taxon>Bacteria</taxon>
        <taxon>Pseudomonadati</taxon>
        <taxon>Pseudomonadota</taxon>
        <taxon>Gammaproteobacteria</taxon>
        <taxon>Alteromonadales</taxon>
        <taxon>Alteromonadaceae</taxon>
        <taxon>Halioxenophilus</taxon>
    </lineage>
</organism>
<dbReference type="RefSeq" id="WP_345418565.1">
    <property type="nucleotide sequence ID" value="NZ_AP031496.1"/>
</dbReference>
<name>A0AAV3TZS3_9ALTE</name>
<dbReference type="InterPro" id="IPR015421">
    <property type="entry name" value="PyrdxlP-dep_Trfase_major"/>
</dbReference>
<dbReference type="InterPro" id="IPR015424">
    <property type="entry name" value="PyrdxlP-dep_Trfase"/>
</dbReference>
<keyword evidence="7" id="KW-1185">Reference proteome</keyword>
<dbReference type="Proteomes" id="UP001409585">
    <property type="component" value="Unassembled WGS sequence"/>
</dbReference>
<dbReference type="PANTHER" id="PTHR42790:SF4">
    <property type="entry name" value="VALINE--PYRUVATE AMINOTRANSFERASE"/>
    <property type="match status" value="1"/>
</dbReference>
<accession>A0AAV3TZS3</accession>
<keyword evidence="3" id="KW-0808">Transferase</keyword>
<proteinExistence type="predicted"/>
<evidence type="ECO:0000256" key="1">
    <source>
        <dbReference type="ARBA" id="ARBA00001933"/>
    </source>
</evidence>
<dbReference type="NCBIfam" id="NF006964">
    <property type="entry name" value="PRK09440.1-2"/>
    <property type="match status" value="1"/>
</dbReference>
<dbReference type="GO" id="GO:0005829">
    <property type="term" value="C:cytosol"/>
    <property type="evidence" value="ECO:0007669"/>
    <property type="project" value="TreeGrafter"/>
</dbReference>
<dbReference type="PANTHER" id="PTHR42790">
    <property type="entry name" value="AMINOTRANSFERASE"/>
    <property type="match status" value="1"/>
</dbReference>
<gene>
    <name evidence="6" type="ORF">GCM10025791_11940</name>
</gene>